<keyword evidence="1" id="KW-0472">Membrane</keyword>
<comment type="caution">
    <text evidence="3">The sequence shown here is derived from an EMBL/GenBank/DDBJ whole genome shotgun (WGS) entry which is preliminary data.</text>
</comment>
<proteinExistence type="predicted"/>
<feature type="domain" description="MacB-like periplasmic core" evidence="2">
    <location>
        <begin position="37"/>
        <end position="202"/>
    </location>
</feature>
<keyword evidence="1" id="KW-0812">Transmembrane</keyword>
<name>X0WLM5_9ZZZZ</name>
<organism evidence="3">
    <name type="scientific">marine sediment metagenome</name>
    <dbReference type="NCBI Taxonomy" id="412755"/>
    <lineage>
        <taxon>unclassified sequences</taxon>
        <taxon>metagenomes</taxon>
        <taxon>ecological metagenomes</taxon>
    </lineage>
</organism>
<feature type="non-terminal residue" evidence="3">
    <location>
        <position position="1"/>
    </location>
</feature>
<keyword evidence="1" id="KW-1133">Transmembrane helix</keyword>
<feature type="transmembrane region" description="Helical" evidence="1">
    <location>
        <begin position="245"/>
        <end position="265"/>
    </location>
</feature>
<protein>
    <recommendedName>
        <fullName evidence="2">MacB-like periplasmic core domain-containing protein</fullName>
    </recommendedName>
</protein>
<dbReference type="GO" id="GO:0022857">
    <property type="term" value="F:transmembrane transporter activity"/>
    <property type="evidence" value="ECO:0007669"/>
    <property type="project" value="TreeGrafter"/>
</dbReference>
<evidence type="ECO:0000256" key="1">
    <source>
        <dbReference type="SAM" id="Phobius"/>
    </source>
</evidence>
<evidence type="ECO:0000259" key="2">
    <source>
        <dbReference type="Pfam" id="PF12704"/>
    </source>
</evidence>
<dbReference type="InterPro" id="IPR025857">
    <property type="entry name" value="MacB_PCD"/>
</dbReference>
<dbReference type="GO" id="GO:0005886">
    <property type="term" value="C:plasma membrane"/>
    <property type="evidence" value="ECO:0007669"/>
    <property type="project" value="TreeGrafter"/>
</dbReference>
<gene>
    <name evidence="3" type="ORF">S01H1_37744</name>
</gene>
<dbReference type="EMBL" id="BARS01023715">
    <property type="protein sequence ID" value="GAG13586.1"/>
    <property type="molecule type" value="Genomic_DNA"/>
</dbReference>
<feature type="non-terminal residue" evidence="3">
    <location>
        <position position="270"/>
    </location>
</feature>
<dbReference type="Pfam" id="PF12704">
    <property type="entry name" value="MacB_PCD"/>
    <property type="match status" value="1"/>
</dbReference>
<dbReference type="PANTHER" id="PTHR30572">
    <property type="entry name" value="MEMBRANE COMPONENT OF TRANSPORTER-RELATED"/>
    <property type="match status" value="1"/>
</dbReference>
<evidence type="ECO:0000313" key="3">
    <source>
        <dbReference type="EMBL" id="GAG13586.1"/>
    </source>
</evidence>
<accession>X0WLM5</accession>
<reference evidence="3" key="1">
    <citation type="journal article" date="2014" name="Front. Microbiol.">
        <title>High frequency of phylogenetically diverse reductive dehalogenase-homologous genes in deep subseafloor sedimentary metagenomes.</title>
        <authorList>
            <person name="Kawai M."/>
            <person name="Futagami T."/>
            <person name="Toyoda A."/>
            <person name="Takaki Y."/>
            <person name="Nishi S."/>
            <person name="Hori S."/>
            <person name="Arai W."/>
            <person name="Tsubouchi T."/>
            <person name="Morono Y."/>
            <person name="Uchiyama I."/>
            <person name="Ito T."/>
            <person name="Fujiyama A."/>
            <person name="Inagaki F."/>
            <person name="Takami H."/>
        </authorList>
    </citation>
    <scope>NUCLEOTIDE SEQUENCE</scope>
    <source>
        <strain evidence="3">Expedition CK06-06</strain>
    </source>
</reference>
<sequence length="270" mass="30502">LYVQFELGFDGFHDKKDRIYRVEQILAHESHTEPTAGCPTALSFALAADIPDFEKITKVIRNNLFFTTPDNRKFRENDVFAVDNAFLEMFTFPLLKGDMSTALSEPFSLVITESLATRIFGADEPVGQTIEAGNEFDLKITGVIADVPANSHLRFNALLSVSTYPSLYAKDVFSRWGDNWVPLYVLLQPNQSYQETNEKLRTYLKKYQGERSRNELYLRPLKEIHLHADVSGEFAVVGSIKNVNIFSAISIFVLLIACINFMNLATARSA</sequence>
<dbReference type="AlphaFoldDB" id="X0WLM5"/>
<dbReference type="PANTHER" id="PTHR30572:SF18">
    <property type="entry name" value="ABC-TYPE MACROLIDE FAMILY EXPORT SYSTEM PERMEASE COMPONENT 2"/>
    <property type="match status" value="1"/>
</dbReference>
<dbReference type="InterPro" id="IPR050250">
    <property type="entry name" value="Macrolide_Exporter_MacB"/>
</dbReference>